<reference evidence="2" key="2">
    <citation type="journal article" date="2023" name="MicrobiologyOpen">
        <title>Genomics of the tumorigenes clade of the family Rhizobiaceae and description of Rhizobium rhododendri sp. nov.</title>
        <authorList>
            <person name="Kuzmanovic N."/>
            <person name="diCenzo G.C."/>
            <person name="Bunk B."/>
            <person name="Sproeer C."/>
            <person name="Fruehling A."/>
            <person name="Neumann-Schaal M."/>
            <person name="Overmann J."/>
            <person name="Smalla K."/>
        </authorList>
    </citation>
    <scope>NUCLEOTIDE SEQUENCE [LARGE SCALE GENOMIC DNA]</scope>
    <source>
        <strain evidence="2">1078</strain>
        <plasmid evidence="2">pRt1078</plasmid>
    </source>
</reference>
<dbReference type="EMBL" id="CP117256">
    <property type="protein sequence ID" value="WFR97513.1"/>
    <property type="molecule type" value="Genomic_DNA"/>
</dbReference>
<sequence length="635" mass="71760">MRNPFRLRASQRSVSDEEFVKLFGAGALDLMSPINDPWGGLVFLRSAPGGGKTTFLRLMTPRPLRLTSQLADANPQVKATQEGLREVGALGTDGPALLGTMVSFTREYKDLAEFDKGNVLFRELVNSRIVIATLRAVLERAERQFPDDLERIHFQWQPESGATIPAKASGKELFDWASQIERGFYDRMDELGDPAPVKGGHARLDGLKWFAHAEIIDNHGRVEAKRVLLLDELQTLAASQRTSLIEFVTDAREQCGVWIAERLEALTHRDLLSEGALKERDYEGVIQLERRWSGARTKTFGKFVEAIANLRAEKADGFEGRDFFSLIAERDDLSEWEERIETKIASMEADIVRANGSGNRYDVWIDEARQHRGSVMDRALRWRTTKILIDRDSTRAQGSFDFDSLTSAEFDKRGGSGTERAAEHFLRTELDAPVYFGRDALAAVSSFNVDQYLEVAGELFEEITAKIRFHRDKPMPLSPERQDTLIREVAKSRWDGLPRRLPRGYEARRLLEGIGSFCQHQTFRSTAPYAPGVTGIAITMQDRATLIDRPDDEIKHFLALRDVLTSLVGMNLLVPRLDHQNNNKSYVVFYLNRLLCVHFGLPLGYGGWRPKSLRDLVQWQDRGAAEKSPEGPTLV</sequence>
<evidence type="ECO:0000313" key="2">
    <source>
        <dbReference type="Proteomes" id="UP000249499"/>
    </source>
</evidence>
<evidence type="ECO:0000313" key="1">
    <source>
        <dbReference type="EMBL" id="WFR97513.1"/>
    </source>
</evidence>
<dbReference type="RefSeq" id="WP_111221296.1">
    <property type="nucleotide sequence ID" value="NZ_CP117256.1"/>
</dbReference>
<keyword evidence="2" id="KW-1185">Reference proteome</keyword>
<gene>
    <name evidence="1" type="ORF">PR017_20040</name>
</gene>
<keyword evidence="1" id="KW-0614">Plasmid</keyword>
<dbReference type="Pfam" id="PF24389">
    <property type="entry name" value="ORC-CDC6-like"/>
    <property type="match status" value="1"/>
</dbReference>
<name>A0AAF1K7P0_9HYPH</name>
<proteinExistence type="predicted"/>
<reference evidence="1 2" key="1">
    <citation type="journal article" date="2018" name="Sci. Rep.">
        <title>Rhizobium tumorigenes sp. nov., a novel plant tumorigenic bacterium isolated from cane gall tumors on thornless blackberry.</title>
        <authorList>
            <person name="Kuzmanovi N."/>
            <person name="Smalla K."/>
            <person name="Gronow S."/>
            <person name="PuBawska J."/>
        </authorList>
    </citation>
    <scope>NUCLEOTIDE SEQUENCE [LARGE SCALE GENOMIC DNA]</scope>
    <source>
        <strain evidence="1 2">1078</strain>
    </source>
</reference>
<organism evidence="1 2">
    <name type="scientific">Rhizobium tumorigenes</name>
    <dbReference type="NCBI Taxonomy" id="2041385"/>
    <lineage>
        <taxon>Bacteria</taxon>
        <taxon>Pseudomonadati</taxon>
        <taxon>Pseudomonadota</taxon>
        <taxon>Alphaproteobacteria</taxon>
        <taxon>Hyphomicrobiales</taxon>
        <taxon>Rhizobiaceae</taxon>
        <taxon>Rhizobium/Agrobacterium group</taxon>
        <taxon>Rhizobium</taxon>
    </lineage>
</organism>
<dbReference type="KEGG" id="rtu:PR017_20040"/>
<protein>
    <submittedName>
        <fullName evidence="1">Uncharacterized protein</fullName>
    </submittedName>
</protein>
<geneLocation type="plasmid" evidence="1 2">
    <name>pRt1078</name>
</geneLocation>
<accession>A0AAF1K7P0</accession>
<dbReference type="InterPro" id="IPR056955">
    <property type="entry name" value="ORC-CDC6-like"/>
</dbReference>
<dbReference type="Proteomes" id="UP000249499">
    <property type="component" value="Plasmid pRt1078"/>
</dbReference>
<dbReference type="AlphaFoldDB" id="A0AAF1K7P0"/>